<protein>
    <submittedName>
        <fullName evidence="9">Cytochrome c oxidase accessory protein CcoG</fullName>
    </submittedName>
</protein>
<dbReference type="PROSITE" id="PS00198">
    <property type="entry name" value="4FE4S_FER_1"/>
    <property type="match status" value="1"/>
</dbReference>
<keyword evidence="10" id="KW-1185">Reference proteome</keyword>
<keyword evidence="7" id="KW-1133">Transmembrane helix</keyword>
<dbReference type="EMBL" id="JAJVKT010000021">
    <property type="protein sequence ID" value="MCE7510171.1"/>
    <property type="molecule type" value="Genomic_DNA"/>
</dbReference>
<dbReference type="Pfam" id="PF13746">
    <property type="entry name" value="Fer4_18"/>
    <property type="match status" value="1"/>
</dbReference>
<dbReference type="PANTHER" id="PTHR30176">
    <property type="entry name" value="FERREDOXIN-TYPE PROTEIN NAPH"/>
    <property type="match status" value="1"/>
</dbReference>
<reference evidence="9" key="1">
    <citation type="submission" date="2022-01" db="EMBL/GenBank/DDBJ databases">
        <authorList>
            <person name="Karlyshev A.V."/>
            <person name="Jaspars M."/>
        </authorList>
    </citation>
    <scope>NUCLEOTIDE SEQUENCE</scope>
    <source>
        <strain evidence="9">AGSA3-2</strain>
    </source>
</reference>
<dbReference type="RefSeq" id="WP_026949289.1">
    <property type="nucleotide sequence ID" value="NZ_CP012331.1"/>
</dbReference>
<evidence type="ECO:0000256" key="3">
    <source>
        <dbReference type="ARBA" id="ARBA00022723"/>
    </source>
</evidence>
<dbReference type="InterPro" id="IPR051684">
    <property type="entry name" value="Electron_Trans/Redox"/>
</dbReference>
<name>A0A9Q3W7B2_9GAMM</name>
<feature type="transmembrane region" description="Helical" evidence="7">
    <location>
        <begin position="194"/>
        <end position="216"/>
    </location>
</feature>
<gene>
    <name evidence="9" type="primary">ccoG</name>
    <name evidence="9" type="ORF">LZG35_16150</name>
</gene>
<dbReference type="AlphaFoldDB" id="A0A9Q3W7B2"/>
<dbReference type="InterPro" id="IPR032879">
    <property type="entry name" value="FixG_C"/>
</dbReference>
<keyword evidence="7" id="KW-0472">Membrane</keyword>
<evidence type="ECO:0000256" key="1">
    <source>
        <dbReference type="ARBA" id="ARBA00022448"/>
    </source>
</evidence>
<dbReference type="InterPro" id="IPR014116">
    <property type="entry name" value="Cyt_c_oxidase_cbb3_FixG"/>
</dbReference>
<dbReference type="InterPro" id="IPR017900">
    <property type="entry name" value="4Fe4S_Fe_S_CS"/>
</dbReference>
<keyword evidence="2" id="KW-0004">4Fe-4S</keyword>
<dbReference type="NCBIfam" id="TIGR02745">
    <property type="entry name" value="ccoG_rdxA_fixG"/>
    <property type="match status" value="1"/>
</dbReference>
<dbReference type="PANTHER" id="PTHR30176:SF3">
    <property type="entry name" value="FERREDOXIN-TYPE PROTEIN NAPH"/>
    <property type="match status" value="1"/>
</dbReference>
<keyword evidence="3" id="KW-0479">Metal-binding</keyword>
<feature type="transmembrane region" description="Helical" evidence="7">
    <location>
        <begin position="162"/>
        <end position="182"/>
    </location>
</feature>
<keyword evidence="6" id="KW-0411">Iron-sulfur</keyword>
<feature type="transmembrane region" description="Helical" evidence="7">
    <location>
        <begin position="44"/>
        <end position="61"/>
    </location>
</feature>
<dbReference type="GO" id="GO:0046872">
    <property type="term" value="F:metal ion binding"/>
    <property type="evidence" value="ECO:0007669"/>
    <property type="project" value="UniProtKB-KW"/>
</dbReference>
<dbReference type="SUPFAM" id="SSF54862">
    <property type="entry name" value="4Fe-4S ferredoxins"/>
    <property type="match status" value="1"/>
</dbReference>
<evidence type="ECO:0000256" key="7">
    <source>
        <dbReference type="SAM" id="Phobius"/>
    </source>
</evidence>
<keyword evidence="5" id="KW-0408">Iron</keyword>
<keyword evidence="4" id="KW-0249">Electron transport</keyword>
<dbReference type="PROSITE" id="PS51379">
    <property type="entry name" value="4FE4S_FER_2"/>
    <property type="match status" value="1"/>
</dbReference>
<dbReference type="Gene3D" id="2.60.40.10">
    <property type="entry name" value="Immunoglobulins"/>
    <property type="match status" value="1"/>
</dbReference>
<evidence type="ECO:0000256" key="2">
    <source>
        <dbReference type="ARBA" id="ARBA00022485"/>
    </source>
</evidence>
<dbReference type="Pfam" id="PF12801">
    <property type="entry name" value="Fer4_5"/>
    <property type="match status" value="1"/>
</dbReference>
<dbReference type="InterPro" id="IPR013783">
    <property type="entry name" value="Ig-like_fold"/>
</dbReference>
<keyword evidence="7" id="KW-0812">Transmembrane</keyword>
<feature type="domain" description="4Fe-4S ferredoxin-type" evidence="8">
    <location>
        <begin position="259"/>
        <end position="287"/>
    </location>
</feature>
<feature type="transmembrane region" description="Helical" evidence="7">
    <location>
        <begin position="88"/>
        <end position="109"/>
    </location>
</feature>
<dbReference type="Pfam" id="PF11614">
    <property type="entry name" value="FixG_C"/>
    <property type="match status" value="1"/>
</dbReference>
<sequence length="468" mass="53703">MSKTERIPVHSEGIDDGRSVALYAKRERIQAKHVSGHYQRLRDLGLSMTMGLYLILPWVQWQGRQAVLFDLPHRSFHIFGITFWPQDFLFLAWALMLAAFALFFFTVLAGRVYCGYVCPQTTWTRFFMGIERIFEGDRHQRMKLDKAPWSFNKLWRRTGKHLCWLLLGLVTGLTFVGYFTPIRELVPDFLTAQVGGWALFWIGFFTVATYGNAGFLREQVCLYMCPYARFQSVMFDRDTLIVSYDTARGEPRGRGSRKKQAAPLAGDCVDCSLCVQVCPTGIDIRDGLQYECITCAACIDACDQVMDRIDKPRGLIRYTTENALAGGRHQVLRPRLIGYGVVISLLSLAFAWALYSRVPLQVDVLRDRNQLYRLTSLGEVENSYRLELLNKDQHSHRYRVTLEAPEGLKLVHGEMTVTLEGGQHRSLPVTVSYDPYVADLDSRTIWFRVQDLDVPDLEVRHESRFIAP</sequence>
<accession>A0A9Q3W7B2</accession>
<organism evidence="9 10">
    <name type="scientific">Alloalcanivorax xenomutans</name>
    <dbReference type="NCBI Taxonomy" id="1094342"/>
    <lineage>
        <taxon>Bacteria</taxon>
        <taxon>Pseudomonadati</taxon>
        <taxon>Pseudomonadota</taxon>
        <taxon>Gammaproteobacteria</taxon>
        <taxon>Oceanospirillales</taxon>
        <taxon>Alcanivoracaceae</taxon>
        <taxon>Alloalcanivorax</taxon>
    </lineage>
</organism>
<evidence type="ECO:0000256" key="6">
    <source>
        <dbReference type="ARBA" id="ARBA00023014"/>
    </source>
</evidence>
<dbReference type="GO" id="GO:0005886">
    <property type="term" value="C:plasma membrane"/>
    <property type="evidence" value="ECO:0007669"/>
    <property type="project" value="TreeGrafter"/>
</dbReference>
<feature type="transmembrane region" description="Helical" evidence="7">
    <location>
        <begin position="336"/>
        <end position="355"/>
    </location>
</feature>
<comment type="caution">
    <text evidence="9">The sequence shown here is derived from an EMBL/GenBank/DDBJ whole genome shotgun (WGS) entry which is preliminary data.</text>
</comment>
<evidence type="ECO:0000256" key="5">
    <source>
        <dbReference type="ARBA" id="ARBA00023004"/>
    </source>
</evidence>
<dbReference type="InterPro" id="IPR017896">
    <property type="entry name" value="4Fe4S_Fe-S-bd"/>
</dbReference>
<dbReference type="Proteomes" id="UP001107961">
    <property type="component" value="Unassembled WGS sequence"/>
</dbReference>
<evidence type="ECO:0000313" key="10">
    <source>
        <dbReference type="Proteomes" id="UP001107961"/>
    </source>
</evidence>
<evidence type="ECO:0000313" key="9">
    <source>
        <dbReference type="EMBL" id="MCE7510171.1"/>
    </source>
</evidence>
<evidence type="ECO:0000259" key="8">
    <source>
        <dbReference type="PROSITE" id="PS51379"/>
    </source>
</evidence>
<dbReference type="GO" id="GO:0051539">
    <property type="term" value="F:4 iron, 4 sulfur cluster binding"/>
    <property type="evidence" value="ECO:0007669"/>
    <property type="project" value="UniProtKB-KW"/>
</dbReference>
<evidence type="ECO:0000256" key="4">
    <source>
        <dbReference type="ARBA" id="ARBA00022982"/>
    </source>
</evidence>
<dbReference type="KEGG" id="axe:P40_11015"/>
<keyword evidence="1" id="KW-0813">Transport</keyword>
<proteinExistence type="predicted"/>